<dbReference type="GO" id="GO:0004143">
    <property type="term" value="F:ATP-dependent diacylglycerol kinase activity"/>
    <property type="evidence" value="ECO:0007669"/>
    <property type="project" value="UniProtKB-EC"/>
</dbReference>
<evidence type="ECO:0000256" key="5">
    <source>
        <dbReference type="ARBA" id="ARBA00017575"/>
    </source>
</evidence>
<evidence type="ECO:0000256" key="19">
    <source>
        <dbReference type="ARBA" id="ARBA00023209"/>
    </source>
</evidence>
<evidence type="ECO:0000256" key="22">
    <source>
        <dbReference type="SAM" id="Phobius"/>
    </source>
</evidence>
<keyword evidence="12" id="KW-0547">Nucleotide-binding</keyword>
<feature type="transmembrane region" description="Helical" evidence="22">
    <location>
        <begin position="35"/>
        <end position="52"/>
    </location>
</feature>
<keyword evidence="20" id="KW-1208">Phospholipid metabolism</keyword>
<comment type="caution">
    <text evidence="23">The sequence shown here is derived from an EMBL/GenBank/DDBJ whole genome shotgun (WGS) entry which is preliminary data.</text>
</comment>
<evidence type="ECO:0000256" key="3">
    <source>
        <dbReference type="ARBA" id="ARBA00005967"/>
    </source>
</evidence>
<evidence type="ECO:0000256" key="7">
    <source>
        <dbReference type="ARBA" id="ARBA00022516"/>
    </source>
</evidence>
<dbReference type="GO" id="GO:0046872">
    <property type="term" value="F:metal ion binding"/>
    <property type="evidence" value="ECO:0007669"/>
    <property type="project" value="UniProtKB-KW"/>
</dbReference>
<gene>
    <name evidence="23" type="ORF">LCGC14_0733340</name>
</gene>
<dbReference type="GO" id="GO:0005886">
    <property type="term" value="C:plasma membrane"/>
    <property type="evidence" value="ECO:0007669"/>
    <property type="project" value="UniProtKB-SubCell"/>
</dbReference>
<keyword evidence="10 22" id="KW-0812">Transmembrane</keyword>
<dbReference type="PANTHER" id="PTHR34299">
    <property type="entry name" value="DIACYLGLYCEROL KINASE"/>
    <property type="match status" value="1"/>
</dbReference>
<keyword evidence="16 22" id="KW-1133">Transmembrane helix</keyword>
<keyword evidence="15" id="KW-0460">Magnesium</keyword>
<evidence type="ECO:0000256" key="10">
    <source>
        <dbReference type="ARBA" id="ARBA00022692"/>
    </source>
</evidence>
<dbReference type="Gene3D" id="1.10.287.3610">
    <property type="match status" value="1"/>
</dbReference>
<dbReference type="InterPro" id="IPR000829">
    <property type="entry name" value="DAGK"/>
</dbReference>
<evidence type="ECO:0000256" key="16">
    <source>
        <dbReference type="ARBA" id="ARBA00022989"/>
    </source>
</evidence>
<dbReference type="CDD" id="cd14264">
    <property type="entry name" value="DAGK_IM"/>
    <property type="match status" value="1"/>
</dbReference>
<dbReference type="AlphaFoldDB" id="A0A0F9QD15"/>
<name>A0A0F9QD15_9ZZZZ</name>
<dbReference type="InterPro" id="IPR036945">
    <property type="entry name" value="DAGK_sf"/>
</dbReference>
<evidence type="ECO:0000256" key="8">
    <source>
        <dbReference type="ARBA" id="ARBA00022519"/>
    </source>
</evidence>
<evidence type="ECO:0000256" key="17">
    <source>
        <dbReference type="ARBA" id="ARBA00023098"/>
    </source>
</evidence>
<keyword evidence="7" id="KW-0444">Lipid biosynthesis</keyword>
<dbReference type="InterPro" id="IPR033718">
    <property type="entry name" value="DAGK_prok"/>
</dbReference>
<organism evidence="23">
    <name type="scientific">marine sediment metagenome</name>
    <dbReference type="NCBI Taxonomy" id="412755"/>
    <lineage>
        <taxon>unclassified sequences</taxon>
        <taxon>metagenomes</taxon>
        <taxon>ecological metagenomes</taxon>
    </lineage>
</organism>
<dbReference type="PROSITE" id="PS01069">
    <property type="entry name" value="DAGK_PROKAR"/>
    <property type="match status" value="1"/>
</dbReference>
<keyword evidence="13" id="KW-0418">Kinase</keyword>
<feature type="transmembrane region" description="Helical" evidence="22">
    <location>
        <begin position="96"/>
        <end position="115"/>
    </location>
</feature>
<evidence type="ECO:0000256" key="20">
    <source>
        <dbReference type="ARBA" id="ARBA00023264"/>
    </source>
</evidence>
<sequence length="117" mass="12830">MEKNTGIKRILYATLYSWQGFKSAITNESAFQQEFLAVILLGGLSFFLDVTAYEQLAMIISLVVILIVEILNSAIECVVDRVGTEHHALSGRAKDYGSLAVLLCILIAIAVWAVVLI</sequence>
<evidence type="ECO:0000256" key="2">
    <source>
        <dbReference type="ARBA" id="ARBA00004429"/>
    </source>
</evidence>
<dbReference type="EC" id="2.7.1.107" evidence="4"/>
<dbReference type="PANTHER" id="PTHR34299:SF1">
    <property type="entry name" value="DIACYLGLYCEROL KINASE"/>
    <property type="match status" value="1"/>
</dbReference>
<keyword evidence="17" id="KW-0443">Lipid metabolism</keyword>
<reference evidence="23" key="1">
    <citation type="journal article" date="2015" name="Nature">
        <title>Complex archaea that bridge the gap between prokaryotes and eukaryotes.</title>
        <authorList>
            <person name="Spang A."/>
            <person name="Saw J.H."/>
            <person name="Jorgensen S.L."/>
            <person name="Zaremba-Niedzwiedzka K."/>
            <person name="Martijn J."/>
            <person name="Lind A.E."/>
            <person name="van Eijk R."/>
            <person name="Schleper C."/>
            <person name="Guy L."/>
            <person name="Ettema T.J."/>
        </authorList>
    </citation>
    <scope>NUCLEOTIDE SEQUENCE</scope>
</reference>
<evidence type="ECO:0000256" key="13">
    <source>
        <dbReference type="ARBA" id="ARBA00022777"/>
    </source>
</evidence>
<accession>A0A0F9QD15</accession>
<evidence type="ECO:0000256" key="21">
    <source>
        <dbReference type="ARBA" id="ARBA00031546"/>
    </source>
</evidence>
<evidence type="ECO:0000256" key="14">
    <source>
        <dbReference type="ARBA" id="ARBA00022840"/>
    </source>
</evidence>
<evidence type="ECO:0000256" key="4">
    <source>
        <dbReference type="ARBA" id="ARBA00012133"/>
    </source>
</evidence>
<evidence type="ECO:0000256" key="15">
    <source>
        <dbReference type="ARBA" id="ARBA00022842"/>
    </source>
</evidence>
<keyword evidence="18 22" id="KW-0472">Membrane</keyword>
<proteinExistence type="inferred from homology"/>
<evidence type="ECO:0000256" key="11">
    <source>
        <dbReference type="ARBA" id="ARBA00022723"/>
    </source>
</evidence>
<evidence type="ECO:0000256" key="6">
    <source>
        <dbReference type="ARBA" id="ARBA00022475"/>
    </source>
</evidence>
<dbReference type="GO" id="GO:0005524">
    <property type="term" value="F:ATP binding"/>
    <property type="evidence" value="ECO:0007669"/>
    <property type="project" value="UniProtKB-KW"/>
</dbReference>
<evidence type="ECO:0000256" key="1">
    <source>
        <dbReference type="ARBA" id="ARBA00001946"/>
    </source>
</evidence>
<dbReference type="EMBL" id="LAZR01001705">
    <property type="protein sequence ID" value="KKN40439.1"/>
    <property type="molecule type" value="Genomic_DNA"/>
</dbReference>
<evidence type="ECO:0000256" key="18">
    <source>
        <dbReference type="ARBA" id="ARBA00023136"/>
    </source>
</evidence>
<keyword evidence="8" id="KW-0997">Cell inner membrane</keyword>
<comment type="similarity">
    <text evidence="3">Belongs to the bacterial diacylglycerol kinase family.</text>
</comment>
<keyword evidence="19" id="KW-0594">Phospholipid biosynthesis</keyword>
<keyword evidence="14" id="KW-0067">ATP-binding</keyword>
<evidence type="ECO:0000313" key="23">
    <source>
        <dbReference type="EMBL" id="KKN40439.1"/>
    </source>
</evidence>
<protein>
    <recommendedName>
        <fullName evidence="5">Diacylglycerol kinase</fullName>
        <ecNumber evidence="4">2.7.1.107</ecNumber>
    </recommendedName>
    <alternativeName>
        <fullName evidence="21">Diglyceride kinase</fullName>
    </alternativeName>
</protein>
<keyword evidence="11" id="KW-0479">Metal-binding</keyword>
<dbReference type="Pfam" id="PF01219">
    <property type="entry name" value="DAGK_prokar"/>
    <property type="match status" value="1"/>
</dbReference>
<evidence type="ECO:0000256" key="12">
    <source>
        <dbReference type="ARBA" id="ARBA00022741"/>
    </source>
</evidence>
<keyword evidence="9" id="KW-0808">Transferase</keyword>
<evidence type="ECO:0000256" key="9">
    <source>
        <dbReference type="ARBA" id="ARBA00022679"/>
    </source>
</evidence>
<keyword evidence="6" id="KW-1003">Cell membrane</keyword>
<comment type="cofactor">
    <cofactor evidence="1">
        <name>Mg(2+)</name>
        <dbReference type="ChEBI" id="CHEBI:18420"/>
    </cofactor>
</comment>
<feature type="transmembrane region" description="Helical" evidence="22">
    <location>
        <begin position="58"/>
        <end position="75"/>
    </location>
</feature>
<dbReference type="GO" id="GO:0006654">
    <property type="term" value="P:phosphatidic acid biosynthetic process"/>
    <property type="evidence" value="ECO:0007669"/>
    <property type="project" value="InterPro"/>
</dbReference>
<comment type="subcellular location">
    <subcellularLocation>
        <location evidence="2">Cell inner membrane</location>
        <topology evidence="2">Multi-pass membrane protein</topology>
    </subcellularLocation>
</comment>